<feature type="domain" description="Alpha-D-phosphohexomutase alpha/beta/alpha" evidence="10">
    <location>
        <begin position="158"/>
        <end position="257"/>
    </location>
</feature>
<comment type="similarity">
    <text evidence="2 7">Belongs to the phosphohexose mutase family.</text>
</comment>
<dbReference type="InterPro" id="IPR016055">
    <property type="entry name" value="A-D-PHexomutase_a/b/a-I/II/III"/>
</dbReference>
<proteinExistence type="inferred from homology"/>
<dbReference type="InterPro" id="IPR005843">
    <property type="entry name" value="A-D-PHexomutase_C"/>
</dbReference>
<dbReference type="InterPro" id="IPR005844">
    <property type="entry name" value="A-D-PHexomutase_a/b/a-I"/>
</dbReference>
<feature type="domain" description="Alpha-D-phosphohexomutase alpha/beta/alpha" evidence="9">
    <location>
        <begin position="12"/>
        <end position="139"/>
    </location>
</feature>
<reference evidence="13" key="1">
    <citation type="journal article" date="2015" name="PLoS ONE">
        <title>Complete Genome Sequence of Thermus aquaticus Y51MC23.</title>
        <authorList>
            <person name="Brumm P.J."/>
            <person name="Monsma S."/>
            <person name="Keough B."/>
            <person name="Jasinovica S."/>
            <person name="Ferguson E."/>
            <person name="Schoenfeld T."/>
            <person name="Lodes M."/>
            <person name="Mead D.A."/>
        </authorList>
    </citation>
    <scope>NUCLEOTIDE SEQUENCE [LARGE SCALE GENOMIC DNA]</scope>
    <source>
        <strain evidence="13">BAA-2747 / Y51MC23</strain>
    </source>
</reference>
<dbReference type="PANTHER" id="PTHR45745:SF1">
    <property type="entry name" value="PHOSPHOGLUCOMUTASE 2B-RELATED"/>
    <property type="match status" value="1"/>
</dbReference>
<sequence>MLNYGAMGEDIRFGTDGWRGVIARDFTFFNLARVATAYGRYLLAKGGKTVVVGYDTRFQAQAFAEEAAEVLAGLGLKAYLLQGPHPTPMLSFAVRHLGADGGLMLTASHNPPQYLGVKLKGPYGGSALPEEVKGVEALLPEAPSEARGRAEPLEVRTAYYEHLKGLLDLEALSRFPGVLYHDAMGGAGDSHLSAFLRHAGLALEVRELHNVPHPLFYGVNPEPLPKNLKTLLAVMGPEEAPTFAVATDGDADRIAAVLPGGRFFNPHQVFAVLLRHLHAKGLSGGVVKNFAVSWIVDRLAERLGLPVKTTPVGFKWITEAFLKEDVLIGGEESGGIGVKGHLPERDGILNALLLLESVARTGKDLATQFREIEALTGLTHAYDRLDLEIPTEGLLEKLREPRPLAGLTPRGLEDLDGIKWVYEGAWVLFRPSGTEPLLRIYAEATEEEIVNALLKEAEALVRSLVP</sequence>
<protein>
    <submittedName>
        <fullName evidence="12">Phosphoglucosamine mutase</fullName>
        <ecNumber evidence="12">5.4.2.10</ecNumber>
    </submittedName>
</protein>
<dbReference type="InterPro" id="IPR036900">
    <property type="entry name" value="A-D-PHexomutase_C_sf"/>
</dbReference>
<dbReference type="InterPro" id="IPR016066">
    <property type="entry name" value="A-D-PHexomutase_CS"/>
</dbReference>
<comment type="cofactor">
    <cofactor evidence="1">
        <name>Mg(2+)</name>
        <dbReference type="ChEBI" id="CHEBI:18420"/>
    </cofactor>
</comment>
<evidence type="ECO:0000259" key="10">
    <source>
        <dbReference type="Pfam" id="PF02879"/>
    </source>
</evidence>
<evidence type="ECO:0000256" key="5">
    <source>
        <dbReference type="ARBA" id="ARBA00022842"/>
    </source>
</evidence>
<accession>A0ABN4IGD3</accession>
<evidence type="ECO:0000313" key="12">
    <source>
        <dbReference type="EMBL" id="ALJ90637.1"/>
    </source>
</evidence>
<evidence type="ECO:0000256" key="1">
    <source>
        <dbReference type="ARBA" id="ARBA00001946"/>
    </source>
</evidence>
<dbReference type="PROSITE" id="PS00710">
    <property type="entry name" value="PGM_PMM"/>
    <property type="match status" value="1"/>
</dbReference>
<dbReference type="EC" id="5.4.2.10" evidence="12"/>
<keyword evidence="3" id="KW-0597">Phosphoprotein</keyword>
<dbReference type="PRINTS" id="PR00509">
    <property type="entry name" value="PGMPMM"/>
</dbReference>
<dbReference type="Pfam" id="PF02878">
    <property type="entry name" value="PGM_PMM_I"/>
    <property type="match status" value="1"/>
</dbReference>
<dbReference type="PANTHER" id="PTHR45745">
    <property type="entry name" value="PHOSPHOMANNOMUTASE 45A"/>
    <property type="match status" value="1"/>
</dbReference>
<evidence type="ECO:0000259" key="11">
    <source>
        <dbReference type="Pfam" id="PF02880"/>
    </source>
</evidence>
<evidence type="ECO:0000256" key="3">
    <source>
        <dbReference type="ARBA" id="ARBA00022553"/>
    </source>
</evidence>
<keyword evidence="4 7" id="KW-0479">Metal-binding</keyword>
<dbReference type="Proteomes" id="UP000058660">
    <property type="component" value="Chromosome"/>
</dbReference>
<dbReference type="SUPFAM" id="SSF55957">
    <property type="entry name" value="Phosphoglucomutase, C-terminal domain"/>
    <property type="match status" value="1"/>
</dbReference>
<organism evidence="12 13">
    <name type="scientific">Thermus aquaticus (strain ATCC BAA-2747 / Y51MC23)</name>
    <dbReference type="NCBI Taxonomy" id="498848"/>
    <lineage>
        <taxon>Bacteria</taxon>
        <taxon>Thermotogati</taxon>
        <taxon>Deinococcota</taxon>
        <taxon>Deinococci</taxon>
        <taxon>Thermales</taxon>
        <taxon>Thermaceae</taxon>
        <taxon>Thermus</taxon>
    </lineage>
</organism>
<name>A0ABN4IGD3_THEA5</name>
<dbReference type="InterPro" id="IPR005845">
    <property type="entry name" value="A-D-PHexomutase_a/b/a-II"/>
</dbReference>
<keyword evidence="5 7" id="KW-0460">Magnesium</keyword>
<evidence type="ECO:0000259" key="9">
    <source>
        <dbReference type="Pfam" id="PF02878"/>
    </source>
</evidence>
<evidence type="ECO:0000256" key="6">
    <source>
        <dbReference type="ARBA" id="ARBA00023235"/>
    </source>
</evidence>
<dbReference type="SUPFAM" id="SSF53738">
    <property type="entry name" value="Phosphoglucomutase, first 3 domains"/>
    <property type="match status" value="3"/>
</dbReference>
<evidence type="ECO:0000313" key="13">
    <source>
        <dbReference type="Proteomes" id="UP000058660"/>
    </source>
</evidence>
<keyword evidence="6 12" id="KW-0413">Isomerase</keyword>
<feature type="domain" description="Alpha-D-phosphohexomutase C-terminal" evidence="8">
    <location>
        <begin position="414"/>
        <end position="456"/>
    </location>
</feature>
<dbReference type="Pfam" id="PF02879">
    <property type="entry name" value="PGM_PMM_II"/>
    <property type="match status" value="1"/>
</dbReference>
<feature type="domain" description="Alpha-D-phosphohexomutase alpha/beta/alpha" evidence="11">
    <location>
        <begin position="265"/>
        <end position="371"/>
    </location>
</feature>
<evidence type="ECO:0000256" key="2">
    <source>
        <dbReference type="ARBA" id="ARBA00010231"/>
    </source>
</evidence>
<dbReference type="InterPro" id="IPR005841">
    <property type="entry name" value="Alpha-D-phosphohexomutase_SF"/>
</dbReference>
<evidence type="ECO:0000259" key="8">
    <source>
        <dbReference type="Pfam" id="PF00408"/>
    </source>
</evidence>
<dbReference type="Pfam" id="PF02880">
    <property type="entry name" value="PGM_PMM_III"/>
    <property type="match status" value="1"/>
</dbReference>
<evidence type="ECO:0000256" key="7">
    <source>
        <dbReference type="RuleBase" id="RU004326"/>
    </source>
</evidence>
<dbReference type="Gene3D" id="3.30.310.50">
    <property type="entry name" value="Alpha-D-phosphohexomutase, C-terminal domain"/>
    <property type="match status" value="1"/>
</dbReference>
<gene>
    <name evidence="12" type="ORF">TO73_0783</name>
</gene>
<dbReference type="GO" id="GO:0008966">
    <property type="term" value="F:phosphoglucosamine mutase activity"/>
    <property type="evidence" value="ECO:0007669"/>
    <property type="project" value="UniProtKB-EC"/>
</dbReference>
<dbReference type="Pfam" id="PF00408">
    <property type="entry name" value="PGM_PMM_IV"/>
    <property type="match status" value="1"/>
</dbReference>
<evidence type="ECO:0000256" key="4">
    <source>
        <dbReference type="ARBA" id="ARBA00022723"/>
    </source>
</evidence>
<dbReference type="InterPro" id="IPR005846">
    <property type="entry name" value="A-D-PHexomutase_a/b/a-III"/>
</dbReference>
<dbReference type="EMBL" id="CP010822">
    <property type="protein sequence ID" value="ALJ90637.1"/>
    <property type="molecule type" value="Genomic_DNA"/>
</dbReference>
<dbReference type="Gene3D" id="3.40.120.10">
    <property type="entry name" value="Alpha-D-Glucose-1,6-Bisphosphate, subunit A, domain 3"/>
    <property type="match status" value="3"/>
</dbReference>
<keyword evidence="13" id="KW-1185">Reference proteome</keyword>